<organism evidence="3 4">
    <name type="scientific">Clonorchis sinensis</name>
    <name type="common">Chinese liver fluke</name>
    <dbReference type="NCBI Taxonomy" id="79923"/>
    <lineage>
        <taxon>Eukaryota</taxon>
        <taxon>Metazoa</taxon>
        <taxon>Spiralia</taxon>
        <taxon>Lophotrochozoa</taxon>
        <taxon>Platyhelminthes</taxon>
        <taxon>Trematoda</taxon>
        <taxon>Digenea</taxon>
        <taxon>Opisthorchiida</taxon>
        <taxon>Opisthorchiata</taxon>
        <taxon>Opisthorchiidae</taxon>
        <taxon>Clonorchis</taxon>
    </lineage>
</organism>
<dbReference type="PANTHER" id="PTHR14690:SF0">
    <property type="entry name" value="IQ MOTIF CONTAINING WITH AAA DOMAIN 1"/>
    <property type="match status" value="1"/>
</dbReference>
<dbReference type="InterPro" id="IPR052267">
    <property type="entry name" value="N-DRC_Component"/>
</dbReference>
<feature type="compositionally biased region" description="Basic and acidic residues" evidence="1">
    <location>
        <begin position="341"/>
        <end position="361"/>
    </location>
</feature>
<dbReference type="InterPro" id="IPR027417">
    <property type="entry name" value="P-loop_NTPase"/>
</dbReference>
<feature type="compositionally biased region" description="Basic residues" evidence="1">
    <location>
        <begin position="440"/>
        <end position="460"/>
    </location>
</feature>
<dbReference type="PANTHER" id="PTHR14690">
    <property type="entry name" value="IQ MOTIF CONTAINING WITH AAA DOMAIN 1"/>
    <property type="match status" value="1"/>
</dbReference>
<feature type="region of interest" description="Disordered" evidence="1">
    <location>
        <begin position="299"/>
        <end position="363"/>
    </location>
</feature>
<evidence type="ECO:0000313" key="3">
    <source>
        <dbReference type="EMBL" id="GAA52427.1"/>
    </source>
</evidence>
<dbReference type="Proteomes" id="UP000008909">
    <property type="component" value="Unassembled WGS sequence"/>
</dbReference>
<dbReference type="SUPFAM" id="SSF52540">
    <property type="entry name" value="P-loop containing nucleoside triphosphate hydrolases"/>
    <property type="match status" value="1"/>
</dbReference>
<dbReference type="GO" id="GO:0005524">
    <property type="term" value="F:ATP binding"/>
    <property type="evidence" value="ECO:0007669"/>
    <property type="project" value="InterPro"/>
</dbReference>
<proteinExistence type="predicted"/>
<evidence type="ECO:0000313" key="4">
    <source>
        <dbReference type="Proteomes" id="UP000008909"/>
    </source>
</evidence>
<feature type="domain" description="ATPase AAA-type core" evidence="2">
    <location>
        <begin position="546"/>
        <end position="658"/>
    </location>
</feature>
<dbReference type="EMBL" id="DF143291">
    <property type="protein sequence ID" value="GAA52427.1"/>
    <property type="molecule type" value="Genomic_DNA"/>
</dbReference>
<dbReference type="AlphaFoldDB" id="G7YHJ4"/>
<reference evidence="3" key="1">
    <citation type="journal article" date="2011" name="Genome Biol.">
        <title>The draft genome of the carcinogenic human liver fluke Clonorchis sinensis.</title>
        <authorList>
            <person name="Wang X."/>
            <person name="Chen W."/>
            <person name="Huang Y."/>
            <person name="Sun J."/>
            <person name="Men J."/>
            <person name="Liu H."/>
            <person name="Luo F."/>
            <person name="Guo L."/>
            <person name="Lv X."/>
            <person name="Deng C."/>
            <person name="Zhou C."/>
            <person name="Fan Y."/>
            <person name="Li X."/>
            <person name="Huang L."/>
            <person name="Hu Y."/>
            <person name="Liang C."/>
            <person name="Hu X."/>
            <person name="Xu J."/>
            <person name="Yu X."/>
        </authorList>
    </citation>
    <scope>NUCLEOTIDE SEQUENCE [LARGE SCALE GENOMIC DNA]</scope>
    <source>
        <strain evidence="3">Henan</strain>
    </source>
</reference>
<accession>G7YHJ4</accession>
<protein>
    <submittedName>
        <fullName evidence="3">IQ and AAA domain-containing protein 1</fullName>
    </submittedName>
</protein>
<evidence type="ECO:0000256" key="1">
    <source>
        <dbReference type="SAM" id="MobiDB-lite"/>
    </source>
</evidence>
<name>G7YHJ4_CLOSI</name>
<evidence type="ECO:0000259" key="2">
    <source>
        <dbReference type="Pfam" id="PF00004"/>
    </source>
</evidence>
<dbReference type="Gene3D" id="1.10.8.60">
    <property type="match status" value="1"/>
</dbReference>
<dbReference type="InterPro" id="IPR000048">
    <property type="entry name" value="IQ_motif_EF-hand-BS"/>
</dbReference>
<dbReference type="Pfam" id="PF00612">
    <property type="entry name" value="IQ"/>
    <property type="match status" value="1"/>
</dbReference>
<dbReference type="InterPro" id="IPR003959">
    <property type="entry name" value="ATPase_AAA_core"/>
</dbReference>
<dbReference type="Gene3D" id="3.40.50.300">
    <property type="entry name" value="P-loop containing nucleotide triphosphate hydrolases"/>
    <property type="match status" value="1"/>
</dbReference>
<feature type="compositionally biased region" description="Basic and acidic residues" evidence="1">
    <location>
        <begin position="313"/>
        <end position="333"/>
    </location>
</feature>
<dbReference type="GO" id="GO:0016887">
    <property type="term" value="F:ATP hydrolysis activity"/>
    <property type="evidence" value="ECO:0007669"/>
    <property type="project" value="InterPro"/>
</dbReference>
<sequence length="852" mass="98772">MFMYGAVHGPKYGVAMTDRNNAFRILALMYIKYIQVFRSTEQCYDQFVHPQKRRLLKQLLEATIGRFLEIKHEMVKLELSEYHYFDDILMDLKLTPNDVEIPIPKYFIFDNFRTLKDREHFLDQLLGGGEPTEGEEREPPMTRDEAVRLIQRHERARQGRLRAKFMREIRRQEESGKTTEKVQKTMNPHDAVILLQTLWRGVLARRQVYKLRHEELVWLGMIPGNLNLLLHKSNVVKLAQRVEAVRRVTQSIFEQEYQDALIKVKEKIRESEGNDMREMMQDQIRQWFVECRDATGKFPDYPDEDAGGSAAVFREKKPEELEQELKEKEEAALKQKGKMGGKPEKLPPKKDAKKKESEPEGWRIGPSVFLDDLKQGCHKYETFWASRDETTNFAQHHDEEIIREDKRAEVEAEVRIQVDELLRTELRNLKISIDKEKLRRVAKKKGRKGRKGKKGRRGRKQKDLTPDRTLISLYEELVLADIIKKVKKTQLSDFLGEYSFLGTTLRQANIEPQPSLSDVRRLLTEYAILPLGSPTVHEKAPHIRSILLAGPRGTGKRMLVHAICTETGANLFDLSATNLVGKYPGKDGLKMLVHLVFKVALLLQPSVIMVNECEKMMKKKIPKTDLTDPKRLRKELPRAMKTIRPGDRILLVGCSSAPFEGEIKPMCSLYQKIILIPRPDFSSRSLLWRALIVRHGGQLTSALDTVSLSKVSDGYTAGQIDFTCKQVLTDRRVAQLSRKRLVASEFIPPLATLDPVYAEEEEAYKSCYFNRSSPRNSVFYFSQYIRSFLLEMYSVYFIYQSFMDIKNAKKRCSSIPYLQASECEDGYDLKNRNLVKYKMAAFRTDNHTVLLE</sequence>
<dbReference type="Pfam" id="PF00004">
    <property type="entry name" value="AAA"/>
    <property type="match status" value="1"/>
</dbReference>
<keyword evidence="4" id="KW-1185">Reference proteome</keyword>
<feature type="region of interest" description="Disordered" evidence="1">
    <location>
        <begin position="440"/>
        <end position="462"/>
    </location>
</feature>
<dbReference type="PROSITE" id="PS50096">
    <property type="entry name" value="IQ"/>
    <property type="match status" value="1"/>
</dbReference>
<gene>
    <name evidence="3" type="ORF">CLF_108065</name>
</gene>
<reference key="2">
    <citation type="submission" date="2011-10" db="EMBL/GenBank/DDBJ databases">
        <title>The genome and transcriptome sequence of Clonorchis sinensis provide insights into the carcinogenic liver fluke.</title>
        <authorList>
            <person name="Wang X."/>
            <person name="Huang Y."/>
            <person name="Chen W."/>
            <person name="Liu H."/>
            <person name="Guo L."/>
            <person name="Chen Y."/>
            <person name="Luo F."/>
            <person name="Zhou W."/>
            <person name="Sun J."/>
            <person name="Mao Q."/>
            <person name="Liang P."/>
            <person name="Zhou C."/>
            <person name="Tian Y."/>
            <person name="Men J."/>
            <person name="Lv X."/>
            <person name="Huang L."/>
            <person name="Zhou J."/>
            <person name="Hu Y."/>
            <person name="Li R."/>
            <person name="Zhang F."/>
            <person name="Lei H."/>
            <person name="Li X."/>
            <person name="Hu X."/>
            <person name="Liang C."/>
            <person name="Xu J."/>
            <person name="Wu Z."/>
            <person name="Yu X."/>
        </authorList>
    </citation>
    <scope>NUCLEOTIDE SEQUENCE</scope>
    <source>
        <strain>Henan</strain>
    </source>
</reference>